<accession>A0A0L0FZ22</accession>
<reference evidence="2 3" key="1">
    <citation type="submission" date="2011-02" db="EMBL/GenBank/DDBJ databases">
        <title>The Genome Sequence of Sphaeroforma arctica JP610.</title>
        <authorList>
            <consortium name="The Broad Institute Genome Sequencing Platform"/>
            <person name="Russ C."/>
            <person name="Cuomo C."/>
            <person name="Young S.K."/>
            <person name="Zeng Q."/>
            <person name="Gargeya S."/>
            <person name="Alvarado L."/>
            <person name="Berlin A."/>
            <person name="Chapman S.B."/>
            <person name="Chen Z."/>
            <person name="Freedman E."/>
            <person name="Gellesch M."/>
            <person name="Goldberg J."/>
            <person name="Griggs A."/>
            <person name="Gujja S."/>
            <person name="Heilman E."/>
            <person name="Heiman D."/>
            <person name="Howarth C."/>
            <person name="Mehta T."/>
            <person name="Neiman D."/>
            <person name="Pearson M."/>
            <person name="Roberts A."/>
            <person name="Saif S."/>
            <person name="Shea T."/>
            <person name="Shenoy N."/>
            <person name="Sisk P."/>
            <person name="Stolte C."/>
            <person name="Sykes S."/>
            <person name="White J."/>
            <person name="Yandava C."/>
            <person name="Burger G."/>
            <person name="Gray M.W."/>
            <person name="Holland P.W.H."/>
            <person name="King N."/>
            <person name="Lang F.B.F."/>
            <person name="Roger A.J."/>
            <person name="Ruiz-Trillo I."/>
            <person name="Haas B."/>
            <person name="Nusbaum C."/>
            <person name="Birren B."/>
        </authorList>
    </citation>
    <scope>NUCLEOTIDE SEQUENCE [LARGE SCALE GENOMIC DNA]</scope>
    <source>
        <strain evidence="2 3">JP610</strain>
    </source>
</reference>
<dbReference type="EMBL" id="KQ241963">
    <property type="protein sequence ID" value="KNC82067.1"/>
    <property type="molecule type" value="Genomic_DNA"/>
</dbReference>
<evidence type="ECO:0000313" key="2">
    <source>
        <dbReference type="EMBL" id="KNC82067.1"/>
    </source>
</evidence>
<feature type="compositionally biased region" description="Basic and acidic residues" evidence="1">
    <location>
        <begin position="69"/>
        <end position="81"/>
    </location>
</feature>
<protein>
    <submittedName>
        <fullName evidence="2">Uncharacterized protein</fullName>
    </submittedName>
</protein>
<evidence type="ECO:0000256" key="1">
    <source>
        <dbReference type="SAM" id="MobiDB-lite"/>
    </source>
</evidence>
<dbReference type="AlphaFoldDB" id="A0A0L0FZ22"/>
<organism evidence="2 3">
    <name type="scientific">Sphaeroforma arctica JP610</name>
    <dbReference type="NCBI Taxonomy" id="667725"/>
    <lineage>
        <taxon>Eukaryota</taxon>
        <taxon>Ichthyosporea</taxon>
        <taxon>Ichthyophonida</taxon>
        <taxon>Sphaeroforma</taxon>
    </lineage>
</organism>
<dbReference type="GeneID" id="25906143"/>
<proteinExistence type="predicted"/>
<evidence type="ECO:0000313" key="3">
    <source>
        <dbReference type="Proteomes" id="UP000054560"/>
    </source>
</evidence>
<feature type="compositionally biased region" description="Polar residues" evidence="1">
    <location>
        <begin position="46"/>
        <end position="57"/>
    </location>
</feature>
<gene>
    <name evidence="2" type="ORF">SARC_05639</name>
</gene>
<keyword evidence="3" id="KW-1185">Reference proteome</keyword>
<dbReference type="RefSeq" id="XP_014155969.1">
    <property type="nucleotide sequence ID" value="XM_014300494.1"/>
</dbReference>
<sequence>MRANEGHSDNLEQENKVQEKVKAIKDRIQRLLQQSNYDAGVASGVLQSSDEQENTCIAPTPIPLPPYDDDLRFEGGFDTRRTGPQYL</sequence>
<dbReference type="Proteomes" id="UP000054560">
    <property type="component" value="Unassembled WGS sequence"/>
</dbReference>
<name>A0A0L0FZ22_9EUKA</name>
<feature type="region of interest" description="Disordered" evidence="1">
    <location>
        <begin position="46"/>
        <end position="87"/>
    </location>
</feature>